<proteinExistence type="inferred from homology"/>
<accession>A0A1Q3A9G3</accession>
<keyword evidence="5" id="KW-0175">Coiled coil</keyword>
<dbReference type="CDD" id="cd01850">
    <property type="entry name" value="CDC_Septin"/>
    <property type="match status" value="1"/>
</dbReference>
<dbReference type="InterPro" id="IPR027417">
    <property type="entry name" value="P-loop_NTPase"/>
</dbReference>
<comment type="subcellular location">
    <subcellularLocation>
        <location evidence="1">Bud neck</location>
    </subcellularLocation>
</comment>
<reference evidence="8 9" key="1">
    <citation type="submission" date="2016-08" db="EMBL/GenBank/DDBJ databases">
        <title>Draft genome sequence of allopolyploid Zygosaccharomyces rouxii.</title>
        <authorList>
            <person name="Watanabe J."/>
            <person name="Uehara K."/>
            <person name="Mogi Y."/>
            <person name="Tsukioka Y."/>
        </authorList>
    </citation>
    <scope>NUCLEOTIDE SEQUENCE [LARGE SCALE GENOMIC DNA]</scope>
    <source>
        <strain evidence="8 9">NBRC 110957</strain>
    </source>
</reference>
<dbReference type="GO" id="GO:0005935">
    <property type="term" value="C:cellular bud neck"/>
    <property type="evidence" value="ECO:0007669"/>
    <property type="project" value="UniProtKB-SubCell"/>
</dbReference>
<dbReference type="SUPFAM" id="SSF52540">
    <property type="entry name" value="P-loop containing nucleoside triphosphate hydrolases"/>
    <property type="match status" value="1"/>
</dbReference>
<evidence type="ECO:0000256" key="4">
    <source>
        <dbReference type="RuleBase" id="RU004560"/>
    </source>
</evidence>
<evidence type="ECO:0000259" key="7">
    <source>
        <dbReference type="PROSITE" id="PS51719"/>
    </source>
</evidence>
<feature type="region of interest" description="Disordered" evidence="6">
    <location>
        <begin position="1"/>
        <end position="93"/>
    </location>
</feature>
<dbReference type="InterPro" id="IPR016491">
    <property type="entry name" value="Septin"/>
</dbReference>
<name>A0A1Q3A9G3_ZYGRO</name>
<feature type="compositionally biased region" description="Acidic residues" evidence="6">
    <location>
        <begin position="18"/>
        <end position="40"/>
    </location>
</feature>
<dbReference type="Pfam" id="PF00735">
    <property type="entry name" value="Septin"/>
    <property type="match status" value="1"/>
</dbReference>
<evidence type="ECO:0000313" key="9">
    <source>
        <dbReference type="Proteomes" id="UP000187013"/>
    </source>
</evidence>
<feature type="compositionally biased region" description="Basic and acidic residues" evidence="6">
    <location>
        <begin position="105"/>
        <end position="126"/>
    </location>
</feature>
<dbReference type="Proteomes" id="UP000187013">
    <property type="component" value="Unassembled WGS sequence"/>
</dbReference>
<dbReference type="GO" id="GO:0005525">
    <property type="term" value="F:GTP binding"/>
    <property type="evidence" value="ECO:0007669"/>
    <property type="project" value="UniProtKB-KW"/>
</dbReference>
<dbReference type="AlphaFoldDB" id="A0A1Q3A9G3"/>
<comment type="caution">
    <text evidence="8">The sequence shown here is derived from an EMBL/GenBank/DDBJ whole genome shotgun (WGS) entry which is preliminary data.</text>
</comment>
<feature type="domain" description="Septin-type G" evidence="7">
    <location>
        <begin position="177"/>
        <end position="443"/>
    </location>
</feature>
<evidence type="ECO:0000256" key="6">
    <source>
        <dbReference type="SAM" id="MobiDB-lite"/>
    </source>
</evidence>
<evidence type="ECO:0000256" key="1">
    <source>
        <dbReference type="ARBA" id="ARBA00004266"/>
    </source>
</evidence>
<dbReference type="GO" id="GO:0031105">
    <property type="term" value="C:septin complex"/>
    <property type="evidence" value="ECO:0007669"/>
    <property type="project" value="UniProtKB-ARBA"/>
</dbReference>
<evidence type="ECO:0000256" key="2">
    <source>
        <dbReference type="ARBA" id="ARBA00022741"/>
    </source>
</evidence>
<dbReference type="PANTHER" id="PTHR18884">
    <property type="entry name" value="SEPTIN"/>
    <property type="match status" value="1"/>
</dbReference>
<organism evidence="8 9">
    <name type="scientific">Zygosaccharomyces rouxii</name>
    <dbReference type="NCBI Taxonomy" id="4956"/>
    <lineage>
        <taxon>Eukaryota</taxon>
        <taxon>Fungi</taxon>
        <taxon>Dikarya</taxon>
        <taxon>Ascomycota</taxon>
        <taxon>Saccharomycotina</taxon>
        <taxon>Saccharomycetes</taxon>
        <taxon>Saccharomycetales</taxon>
        <taxon>Saccharomycetaceae</taxon>
        <taxon>Zygosaccharomyces</taxon>
    </lineage>
</organism>
<keyword evidence="3 4" id="KW-0342">GTP-binding</keyword>
<evidence type="ECO:0000256" key="3">
    <source>
        <dbReference type="ARBA" id="ARBA00023134"/>
    </source>
</evidence>
<dbReference type="EMBL" id="BDGX01000033">
    <property type="protein sequence ID" value="GAV52335.1"/>
    <property type="molecule type" value="Genomic_DNA"/>
</dbReference>
<dbReference type="Gene3D" id="3.40.50.300">
    <property type="entry name" value="P-loop containing nucleotide triphosphate hydrolases"/>
    <property type="match status" value="1"/>
</dbReference>
<keyword evidence="2 4" id="KW-0547">Nucleotide-binding</keyword>
<feature type="coiled-coil region" evidence="5">
    <location>
        <begin position="528"/>
        <end position="569"/>
    </location>
</feature>
<protein>
    <recommendedName>
        <fullName evidence="7">Septin-type G domain-containing protein</fullName>
    </recommendedName>
</protein>
<dbReference type="PROSITE" id="PS51719">
    <property type="entry name" value="G_SEPTIN"/>
    <property type="match status" value="1"/>
</dbReference>
<feature type="compositionally biased region" description="Polar residues" evidence="6">
    <location>
        <begin position="1"/>
        <end position="17"/>
    </location>
</feature>
<dbReference type="OrthoDB" id="416553at2759"/>
<evidence type="ECO:0000313" key="8">
    <source>
        <dbReference type="EMBL" id="GAV52335.1"/>
    </source>
</evidence>
<feature type="compositionally biased region" description="Polar residues" evidence="6">
    <location>
        <begin position="127"/>
        <end position="138"/>
    </location>
</feature>
<comment type="similarity">
    <text evidence="4">Belongs to the TRAFAC class TrmE-Era-EngA-EngB-Septin-like GTPase superfamily. Septin GTPase family.</text>
</comment>
<dbReference type="InterPro" id="IPR030379">
    <property type="entry name" value="G_SEPTIN_dom"/>
</dbReference>
<feature type="compositionally biased region" description="Low complexity" evidence="6">
    <location>
        <begin position="59"/>
        <end position="68"/>
    </location>
</feature>
<gene>
    <name evidence="8" type="ORF">ZYGR_0AG03260</name>
</gene>
<evidence type="ECO:0000256" key="5">
    <source>
        <dbReference type="SAM" id="Coils"/>
    </source>
</evidence>
<feature type="region of interest" description="Disordered" evidence="6">
    <location>
        <begin position="105"/>
        <end position="138"/>
    </location>
</feature>
<sequence>MSSNHSVIISGNPVNTNEQDENFQPEEMNDSGVESNDDVPDYPPPEAPVKDTDQDSTDSEYSSHGSESSSERDGLEPTVEEPEETDQLFKSGSEEHVLVMSADLLPREEEQESGKKEISSPSEKTDVSSNPGSTSHSVNVCLPSMETLVIVEPSLVTGYETGINNLPTQRERIVARDGVKFNVMVSGQAGLGKTTFVNTLFDTCILPPNRTTESDHPDETKCLEIHRVHLETANVKLDLNIIDTPGFGYKSNSTFDWVPLVNYIDEQIRSYIFQEEQPNRSSLRDDRVHCCLYFVEPTGKGLSTLDVIAMREISKRVNLVPIIAKADALSKEESYAFKREVRNIMHAQGIKPCQFLEEGNNFYNDIFETAPFAVVGSEMKITGKNGQPLHVRKYRWGTVEVENVDHCDFTLLKNVLISKHLVDFVRTTESYCESCRCSILKTRILKARDSVDEAHFPVELRDELQKLNYDEMDSNGLKNYLCYSVFGKKNMDVLVAEWSPEFVQRRLEARKKFNEVITLEDQKFQEWKKALQNKQLKFNQELELLSRNIDDLQLECHNLETQIMAAKAVQHTRSKLGTISRGEKRAAA</sequence>